<dbReference type="GO" id="GO:0006259">
    <property type="term" value="P:DNA metabolic process"/>
    <property type="evidence" value="ECO:0007669"/>
    <property type="project" value="InterPro"/>
</dbReference>
<reference evidence="1 2" key="1">
    <citation type="submission" date="2018-03" db="EMBL/GenBank/DDBJ databases">
        <title>Characteristics and genome of n-alkane degrading marine bacteria Gordonia iterans isolated from crude oil contaminated in Tae-an, South Korea.</title>
        <authorList>
            <person name="Lee S.-S."/>
            <person name="Kim H."/>
        </authorList>
    </citation>
    <scope>NUCLEOTIDE SEQUENCE [LARGE SCALE GENOMIC DNA]</scope>
    <source>
        <strain evidence="1 2">Co17</strain>
    </source>
</reference>
<proteinExistence type="predicted"/>
<dbReference type="AlphaFoldDB" id="A0A2S0KB68"/>
<organism evidence="1 2">
    <name type="scientific">Gordonia iterans</name>
    <dbReference type="NCBI Taxonomy" id="1004901"/>
    <lineage>
        <taxon>Bacteria</taxon>
        <taxon>Bacillati</taxon>
        <taxon>Actinomycetota</taxon>
        <taxon>Actinomycetes</taxon>
        <taxon>Mycobacteriales</taxon>
        <taxon>Gordoniaceae</taxon>
        <taxon>Gordonia</taxon>
    </lineage>
</organism>
<dbReference type="EMBL" id="CP027433">
    <property type="protein sequence ID" value="AVL98917.1"/>
    <property type="molecule type" value="Genomic_DNA"/>
</dbReference>
<name>A0A2S0KB68_9ACTN</name>
<dbReference type="NCBIfam" id="NF007351">
    <property type="entry name" value="PRK09846.1"/>
    <property type="match status" value="1"/>
</dbReference>
<accession>A0A2S0KB68</accession>
<dbReference type="Proteomes" id="UP000239814">
    <property type="component" value="Chromosome"/>
</dbReference>
<keyword evidence="2" id="KW-1185">Reference proteome</keyword>
<sequence length="339" mass="36812">MGGLRPRHHHQEGELITMANNLKQRAMAPAQQQGEPTLAQLIERMKPEIGRALPKHMNPDRMARIATTVLRQTPALARCTPESFLGALLTASQLGLEPGPLGEAYLVPYGNTVTFIPGYRGLVKLAFQSGRVQTLQAHVVHENDDFDYSYGLTPTLRHKPSLGDRGKPIAVYAAAVLKDGGSQFEVMSVADVEAIRRRSKAGNNGPWKTDWSAMARKTVVKQLAKWLPLSTEFSDAVVRDGTIRTDTRDLVDVQPVYAEGEIVDEPPAIQPEQPADDQPVAVDRESLENSVLAALADAGVTDVAAHLSSLFGDKIEGVNALTDEELQNILATTNTSQEG</sequence>
<evidence type="ECO:0000313" key="2">
    <source>
        <dbReference type="Proteomes" id="UP000239814"/>
    </source>
</evidence>
<dbReference type="GO" id="GO:0003677">
    <property type="term" value="F:DNA binding"/>
    <property type="evidence" value="ECO:0007669"/>
    <property type="project" value="InterPro"/>
</dbReference>
<protein>
    <submittedName>
        <fullName evidence="1">Recombinase RecT</fullName>
    </submittedName>
</protein>
<dbReference type="KEGG" id="git:C6V83_00095"/>
<gene>
    <name evidence="1" type="ORF">C6V83_00095</name>
</gene>
<dbReference type="Pfam" id="PF03837">
    <property type="entry name" value="RecT"/>
    <property type="match status" value="1"/>
</dbReference>
<evidence type="ECO:0000313" key="1">
    <source>
        <dbReference type="EMBL" id="AVL98917.1"/>
    </source>
</evidence>
<dbReference type="InterPro" id="IPR018330">
    <property type="entry name" value="RecT_fam"/>
</dbReference>
<dbReference type="InterPro" id="IPR004590">
    <property type="entry name" value="ssDNA_annealing_RecT"/>
</dbReference>
<dbReference type="NCBIfam" id="TIGR00616">
    <property type="entry name" value="rect"/>
    <property type="match status" value="1"/>
</dbReference>